<dbReference type="Gene3D" id="2.40.40.20">
    <property type="match status" value="1"/>
</dbReference>
<accession>A0A7C1B4X0</accession>
<dbReference type="Proteomes" id="UP000885863">
    <property type="component" value="Unassembled WGS sequence"/>
</dbReference>
<feature type="domain" description="Molybdopterin dinucleotide-binding" evidence="1">
    <location>
        <begin position="19"/>
        <end position="75"/>
    </location>
</feature>
<dbReference type="GO" id="GO:0016491">
    <property type="term" value="F:oxidoreductase activity"/>
    <property type="evidence" value="ECO:0007669"/>
    <property type="project" value="InterPro"/>
</dbReference>
<comment type="caution">
    <text evidence="2">The sequence shown here is derived from an EMBL/GenBank/DDBJ whole genome shotgun (WGS) entry which is preliminary data.</text>
</comment>
<organism evidence="2">
    <name type="scientific">Candidatus Syntropharchaeum butanivorans</name>
    <dbReference type="NCBI Taxonomy" id="1839936"/>
    <lineage>
        <taxon>Archaea</taxon>
        <taxon>Methanobacteriati</taxon>
        <taxon>Methanobacteriota</taxon>
        <taxon>Stenosarchaea group</taxon>
        <taxon>Methanomicrobia</taxon>
        <taxon>Methanosarcinales</taxon>
        <taxon>ANME-2 cluster</taxon>
        <taxon>Candidatus Syntropharchaeum</taxon>
    </lineage>
</organism>
<gene>
    <name evidence="2" type="ORF">ENG09_01905</name>
</gene>
<dbReference type="GO" id="GO:0043546">
    <property type="term" value="F:molybdopterin cofactor binding"/>
    <property type="evidence" value="ECO:0007669"/>
    <property type="project" value="InterPro"/>
</dbReference>
<dbReference type="CDD" id="cd02775">
    <property type="entry name" value="MopB_CT"/>
    <property type="match status" value="1"/>
</dbReference>
<dbReference type="SUPFAM" id="SSF50692">
    <property type="entry name" value="ADC-like"/>
    <property type="match status" value="1"/>
</dbReference>
<dbReference type="AlphaFoldDB" id="A0A7C1B4X0"/>
<dbReference type="InterPro" id="IPR009010">
    <property type="entry name" value="Asp_de-COase-like_dom_sf"/>
</dbReference>
<proteinExistence type="predicted"/>
<dbReference type="Pfam" id="PF01568">
    <property type="entry name" value="Molydop_binding"/>
    <property type="match status" value="1"/>
</dbReference>
<reference evidence="2" key="1">
    <citation type="journal article" date="2020" name="mSystems">
        <title>Genome- and Community-Level Interaction Insights into Carbon Utilization and Element Cycling Functions of Hydrothermarchaeota in Hydrothermal Sediment.</title>
        <authorList>
            <person name="Zhou Z."/>
            <person name="Liu Y."/>
            <person name="Xu W."/>
            <person name="Pan J."/>
            <person name="Luo Z.H."/>
            <person name="Li M."/>
        </authorList>
    </citation>
    <scope>NUCLEOTIDE SEQUENCE [LARGE SCALE GENOMIC DNA]</scope>
    <source>
        <strain evidence="2">HyVt-185</strain>
    </source>
</reference>
<evidence type="ECO:0000313" key="2">
    <source>
        <dbReference type="EMBL" id="HDM35998.1"/>
    </source>
</evidence>
<dbReference type="EMBL" id="DQZR01000077">
    <property type="protein sequence ID" value="HDM35998.1"/>
    <property type="molecule type" value="Genomic_DNA"/>
</dbReference>
<sequence>MVITERRTFNPEWALVAERFWEVTGKPWRWIEINPEDAATLGLSDGDAARLKTDAEELVAPVVVRREIPKNILFASDYKTCVASLERV</sequence>
<evidence type="ECO:0000259" key="1">
    <source>
        <dbReference type="Pfam" id="PF01568"/>
    </source>
</evidence>
<name>A0A7C1B4X0_9EURY</name>
<protein>
    <recommendedName>
        <fullName evidence="1">Molybdopterin dinucleotide-binding domain-containing protein</fullName>
    </recommendedName>
</protein>
<dbReference type="InterPro" id="IPR006657">
    <property type="entry name" value="MoPterin_dinucl-bd_dom"/>
</dbReference>